<reference evidence="1" key="1">
    <citation type="submission" date="2020-04" db="EMBL/GenBank/DDBJ databases">
        <authorList>
            <person name="Chiriac C."/>
            <person name="Salcher M."/>
            <person name="Ghai R."/>
            <person name="Kavagutti S V."/>
        </authorList>
    </citation>
    <scope>NUCLEOTIDE SEQUENCE</scope>
</reference>
<gene>
    <name evidence="1" type="ORF">UFOVP715_54</name>
</gene>
<organism evidence="1">
    <name type="scientific">uncultured Caudovirales phage</name>
    <dbReference type="NCBI Taxonomy" id="2100421"/>
    <lineage>
        <taxon>Viruses</taxon>
        <taxon>Duplodnaviria</taxon>
        <taxon>Heunggongvirae</taxon>
        <taxon>Uroviricota</taxon>
        <taxon>Caudoviricetes</taxon>
        <taxon>Peduoviridae</taxon>
        <taxon>Maltschvirus</taxon>
        <taxon>Maltschvirus maltsch</taxon>
    </lineage>
</organism>
<evidence type="ECO:0000313" key="1">
    <source>
        <dbReference type="EMBL" id="CAB4159630.1"/>
    </source>
</evidence>
<protein>
    <submittedName>
        <fullName evidence="1">Uncharacterized protein</fullName>
    </submittedName>
</protein>
<accession>A0A6J5NIJ0</accession>
<sequence length="55" mass="6451">MRFVFRAQNAIVFYDFDYEEFVVKFYRGAEVIEDADYFTNDQDDAVATACMFQGA</sequence>
<name>A0A6J5NIJ0_9CAUD</name>
<dbReference type="EMBL" id="LR796687">
    <property type="protein sequence ID" value="CAB4159630.1"/>
    <property type="molecule type" value="Genomic_DNA"/>
</dbReference>
<proteinExistence type="predicted"/>